<gene>
    <name evidence="2" type="ordered locus">ACP_1625</name>
</gene>
<keyword evidence="1" id="KW-0472">Membrane</keyword>
<proteinExistence type="predicted"/>
<evidence type="ECO:0000256" key="1">
    <source>
        <dbReference type="SAM" id="Phobius"/>
    </source>
</evidence>
<dbReference type="EMBL" id="CP001472">
    <property type="protein sequence ID" value="ACO32219.1"/>
    <property type="molecule type" value="Genomic_DNA"/>
</dbReference>
<sequence>MSEPTPSSLSFDRETTRRGLIAVCGALVVMAVLVWAFFYYGQAAIGHTGQVDSLTVYPIQHELANKGNPQHGMNGSTEQYNELIVLAGVSVTNTSKKPLTLLDMQANVLLPDNKAINSLAASTPDIPRIFEAYPGLDSLRAQPLLRDTVIAPGQTVEGQMIFNYPLTKQQWDARQGLDVTIQFVQQTSDLHINLKGNATVGRS</sequence>
<feature type="transmembrane region" description="Helical" evidence="1">
    <location>
        <begin position="20"/>
        <end position="40"/>
    </location>
</feature>
<dbReference type="Proteomes" id="UP000002207">
    <property type="component" value="Chromosome"/>
</dbReference>
<organism evidence="2 3">
    <name type="scientific">Acidobacterium capsulatum (strain ATCC 51196 / DSM 11244 / BCRC 80197 / JCM 7670 / NBRC 15755 / NCIMB 13165 / 161)</name>
    <dbReference type="NCBI Taxonomy" id="240015"/>
    <lineage>
        <taxon>Bacteria</taxon>
        <taxon>Pseudomonadati</taxon>
        <taxon>Acidobacteriota</taxon>
        <taxon>Terriglobia</taxon>
        <taxon>Terriglobales</taxon>
        <taxon>Acidobacteriaceae</taxon>
        <taxon>Acidobacterium</taxon>
    </lineage>
</organism>
<dbReference type="KEGG" id="aca:ACP_1625"/>
<dbReference type="AlphaFoldDB" id="C1F771"/>
<protein>
    <submittedName>
        <fullName evidence="2">Tat pathway signal sequence domain protein</fullName>
    </submittedName>
</protein>
<reference evidence="2 3" key="1">
    <citation type="journal article" date="2009" name="Appl. Environ. Microbiol.">
        <title>Three genomes from the phylum Acidobacteria provide insight into the lifestyles of these microorganisms in soils.</title>
        <authorList>
            <person name="Ward N.L."/>
            <person name="Challacombe J.F."/>
            <person name="Janssen P.H."/>
            <person name="Henrissat B."/>
            <person name="Coutinho P.M."/>
            <person name="Wu M."/>
            <person name="Xie G."/>
            <person name="Haft D.H."/>
            <person name="Sait M."/>
            <person name="Badger J."/>
            <person name="Barabote R.D."/>
            <person name="Bradley B."/>
            <person name="Brettin T.S."/>
            <person name="Brinkac L.M."/>
            <person name="Bruce D."/>
            <person name="Creasy T."/>
            <person name="Daugherty S.C."/>
            <person name="Davidsen T.M."/>
            <person name="DeBoy R.T."/>
            <person name="Detter J.C."/>
            <person name="Dodson R.J."/>
            <person name="Durkin A.S."/>
            <person name="Ganapathy A."/>
            <person name="Gwinn-Giglio M."/>
            <person name="Han C.S."/>
            <person name="Khouri H."/>
            <person name="Kiss H."/>
            <person name="Kothari S.P."/>
            <person name="Madupu R."/>
            <person name="Nelson K.E."/>
            <person name="Nelson W.C."/>
            <person name="Paulsen I."/>
            <person name="Penn K."/>
            <person name="Ren Q."/>
            <person name="Rosovitz M.J."/>
            <person name="Selengut J.D."/>
            <person name="Shrivastava S."/>
            <person name="Sullivan S.A."/>
            <person name="Tapia R."/>
            <person name="Thompson L.S."/>
            <person name="Watkins K.L."/>
            <person name="Yang Q."/>
            <person name="Yu C."/>
            <person name="Zafar N."/>
            <person name="Zhou L."/>
            <person name="Kuske C.R."/>
        </authorList>
    </citation>
    <scope>NUCLEOTIDE SEQUENCE [LARGE SCALE GENOMIC DNA]</scope>
    <source>
        <strain evidence="3">ATCC 51196 / DSM 11244 / BCRC 80197 / JCM 7670 / NBRC 15755 / NCIMB 13165 / 161</strain>
    </source>
</reference>
<keyword evidence="1" id="KW-1133">Transmembrane helix</keyword>
<evidence type="ECO:0000313" key="3">
    <source>
        <dbReference type="Proteomes" id="UP000002207"/>
    </source>
</evidence>
<dbReference type="InParanoid" id="C1F771"/>
<dbReference type="OrthoDB" id="119094at2"/>
<dbReference type="STRING" id="240015.ACP_1625"/>
<accession>C1F771</accession>
<dbReference type="eggNOG" id="ENOG50346EI">
    <property type="taxonomic scope" value="Bacteria"/>
</dbReference>
<name>C1F771_ACIC5</name>
<keyword evidence="3" id="KW-1185">Reference proteome</keyword>
<evidence type="ECO:0000313" key="2">
    <source>
        <dbReference type="EMBL" id="ACO32219.1"/>
    </source>
</evidence>
<keyword evidence="1" id="KW-0812">Transmembrane</keyword>
<dbReference type="HOGENOM" id="CLU_122421_0_0_0"/>
<dbReference type="RefSeq" id="WP_015896751.1">
    <property type="nucleotide sequence ID" value="NC_012483.1"/>
</dbReference>